<evidence type="ECO:0000256" key="4">
    <source>
        <dbReference type="ARBA" id="ARBA00015384"/>
    </source>
</evidence>
<dbReference type="Gene3D" id="2.60.370.10">
    <property type="entry name" value="Ctag/Cox11"/>
    <property type="match status" value="1"/>
</dbReference>
<evidence type="ECO:0000256" key="2">
    <source>
        <dbReference type="ARBA" id="ARBA00004382"/>
    </source>
</evidence>
<dbReference type="GO" id="GO:0005507">
    <property type="term" value="F:copper ion binding"/>
    <property type="evidence" value="ECO:0007669"/>
    <property type="project" value="InterPro"/>
</dbReference>
<dbReference type="STRING" id="441209.GCA_001870665_02600"/>
<evidence type="ECO:0000256" key="7">
    <source>
        <dbReference type="ARBA" id="ARBA00022692"/>
    </source>
</evidence>
<dbReference type="HAMAP" id="MF_00155">
    <property type="entry name" value="CtaG"/>
    <property type="match status" value="1"/>
</dbReference>
<evidence type="ECO:0000256" key="1">
    <source>
        <dbReference type="ARBA" id="ARBA00004007"/>
    </source>
</evidence>
<comment type="function">
    <text evidence="1 12">Exerts its effect at some terminal stage of cytochrome c oxidase synthesis, probably by being involved in the insertion of the copper B into subunit I.</text>
</comment>
<dbReference type="KEGG" id="rbg:BG454_14085"/>
<dbReference type="NCBIfam" id="NF003465">
    <property type="entry name" value="PRK05089.1"/>
    <property type="match status" value="1"/>
</dbReference>
<evidence type="ECO:0000256" key="9">
    <source>
        <dbReference type="ARBA" id="ARBA00022989"/>
    </source>
</evidence>
<keyword evidence="8 12" id="KW-0735">Signal-anchor</keyword>
<dbReference type="SUPFAM" id="SSF110111">
    <property type="entry name" value="Ctag/Cox11"/>
    <property type="match status" value="1"/>
</dbReference>
<dbReference type="InterPro" id="IPR007533">
    <property type="entry name" value="Cyt_c_oxidase_assmbl_CtaG"/>
</dbReference>
<evidence type="ECO:0000256" key="5">
    <source>
        <dbReference type="ARBA" id="ARBA00022475"/>
    </source>
</evidence>
<name>A0A2K8KFR7_9RHOB</name>
<reference evidence="13 14" key="1">
    <citation type="submission" date="2017-11" db="EMBL/GenBank/DDBJ databases">
        <title>Revised Sequence and Annotation of the Rhodobaca barguzinensis strain alga05 Genome.</title>
        <authorList>
            <person name="Kopejtka K."/>
            <person name="Tomasch J.M."/>
            <person name="Bunk B."/>
            <person name="Koblizek M."/>
        </authorList>
    </citation>
    <scope>NUCLEOTIDE SEQUENCE [LARGE SCALE GENOMIC DNA]</scope>
    <source>
        <strain evidence="14">alga05</strain>
    </source>
</reference>
<keyword evidence="14" id="KW-1185">Reference proteome</keyword>
<dbReference type="Proteomes" id="UP000228948">
    <property type="component" value="Chromosome"/>
</dbReference>
<evidence type="ECO:0000313" key="14">
    <source>
        <dbReference type="Proteomes" id="UP000228948"/>
    </source>
</evidence>
<evidence type="ECO:0000313" key="13">
    <source>
        <dbReference type="EMBL" id="ATX66813.1"/>
    </source>
</evidence>
<evidence type="ECO:0000256" key="10">
    <source>
        <dbReference type="ARBA" id="ARBA00023008"/>
    </source>
</evidence>
<evidence type="ECO:0000256" key="6">
    <source>
        <dbReference type="ARBA" id="ARBA00022519"/>
    </source>
</evidence>
<dbReference type="PANTHER" id="PTHR21320">
    <property type="entry name" value="CYTOCHROME C OXIDASE ASSEMBLY PROTEIN COX11-RELATED"/>
    <property type="match status" value="1"/>
</dbReference>
<keyword evidence="9 12" id="KW-1133">Transmembrane helix</keyword>
<evidence type="ECO:0000256" key="8">
    <source>
        <dbReference type="ARBA" id="ARBA00022968"/>
    </source>
</evidence>
<feature type="topological domain" description="Cytoplasmic" evidence="12">
    <location>
        <begin position="1"/>
        <end position="13"/>
    </location>
</feature>
<dbReference type="AlphaFoldDB" id="A0A2K8KFR7"/>
<dbReference type="PIRSF" id="PIRSF005413">
    <property type="entry name" value="COX11"/>
    <property type="match status" value="1"/>
</dbReference>
<accession>A0A2K8KFR7</accession>
<sequence length="193" mass="21249">MIATWARLTGIQKTTVQTVGVVLFMGAMGWAAVPLYDLFCRVTGYGGTTNTATASTGVVLDQTMRVRFDASVARDFPWTFKPVDRVTELPIGEVGLAFYEAHNPTDEPIAGTASYNVSPYEAGRFFTKIDCFCFELQVLQPGETVLMPVTYFVDPEILDDRDARGTHTITLSYTFHPTDIPADYVAPEPAMTN</sequence>
<dbReference type="InterPro" id="IPR023471">
    <property type="entry name" value="CtaG/Cox11_dom_sf"/>
</dbReference>
<feature type="topological domain" description="Periplasmic" evidence="12">
    <location>
        <begin position="33"/>
        <end position="193"/>
    </location>
</feature>
<dbReference type="PANTHER" id="PTHR21320:SF3">
    <property type="entry name" value="CYTOCHROME C OXIDASE ASSEMBLY PROTEIN COX11, MITOCHONDRIAL-RELATED"/>
    <property type="match status" value="1"/>
</dbReference>
<keyword evidence="11 12" id="KW-0472">Membrane</keyword>
<gene>
    <name evidence="12" type="primary">ctaG</name>
    <name evidence="13" type="ORF">BG454_14085</name>
</gene>
<dbReference type="Pfam" id="PF04442">
    <property type="entry name" value="CtaG_Cox11"/>
    <property type="match status" value="1"/>
</dbReference>
<keyword evidence="10 12" id="KW-0186">Copper</keyword>
<keyword evidence="7 12" id="KW-0812">Transmembrane</keyword>
<evidence type="ECO:0000256" key="11">
    <source>
        <dbReference type="ARBA" id="ARBA00023136"/>
    </source>
</evidence>
<keyword evidence="6 12" id="KW-0997">Cell inner membrane</keyword>
<dbReference type="OrthoDB" id="9804841at2"/>
<dbReference type="GO" id="GO:0008535">
    <property type="term" value="P:respiratory chain complex IV assembly"/>
    <property type="evidence" value="ECO:0007669"/>
    <property type="project" value="UniProtKB-UniRule"/>
</dbReference>
<proteinExistence type="inferred from homology"/>
<dbReference type="GO" id="GO:0005886">
    <property type="term" value="C:plasma membrane"/>
    <property type="evidence" value="ECO:0007669"/>
    <property type="project" value="UniProtKB-SubCell"/>
</dbReference>
<comment type="similarity">
    <text evidence="3 12">Belongs to the COX11/CtaG family.</text>
</comment>
<dbReference type="FunFam" id="2.60.370.10:FF:000001">
    <property type="entry name" value="COX11 cytochrome c oxidase assembly homolog"/>
    <property type="match status" value="1"/>
</dbReference>
<dbReference type="RefSeq" id="WP_071481286.1">
    <property type="nucleotide sequence ID" value="NZ_CP024899.1"/>
</dbReference>
<dbReference type="EMBL" id="CP024899">
    <property type="protein sequence ID" value="ATX66813.1"/>
    <property type="molecule type" value="Genomic_DNA"/>
</dbReference>
<keyword evidence="5 12" id="KW-1003">Cell membrane</keyword>
<protein>
    <recommendedName>
        <fullName evidence="4 12">Cytochrome c oxidase assembly protein CtaG</fullName>
    </recommendedName>
</protein>
<evidence type="ECO:0000256" key="3">
    <source>
        <dbReference type="ARBA" id="ARBA00009620"/>
    </source>
</evidence>
<organism evidence="13 14">
    <name type="scientific">Roseinatronobacter bogoriensis subsp. barguzinensis</name>
    <dbReference type="NCBI Taxonomy" id="441209"/>
    <lineage>
        <taxon>Bacteria</taxon>
        <taxon>Pseudomonadati</taxon>
        <taxon>Pseudomonadota</taxon>
        <taxon>Alphaproteobacteria</taxon>
        <taxon>Rhodobacterales</taxon>
        <taxon>Paracoccaceae</taxon>
        <taxon>Roseinatronobacter</taxon>
    </lineage>
</organism>
<evidence type="ECO:0000256" key="12">
    <source>
        <dbReference type="HAMAP-Rule" id="MF_00155"/>
    </source>
</evidence>
<comment type="subcellular location">
    <subcellularLocation>
        <location evidence="2 12">Cell inner membrane</location>
        <topology evidence="2 12">Single-pass type II membrane protein</topology>
        <orientation evidence="2 12">Periplasmic side</orientation>
    </subcellularLocation>
</comment>